<feature type="signal peptide" evidence="1">
    <location>
        <begin position="1"/>
        <end position="20"/>
    </location>
</feature>
<keyword evidence="1" id="KW-0732">Signal</keyword>
<sequence length="77" mass="8259">MKSFIYYFLSFALLLGIASCGEGTISAENQGDTEGSPFIEVSQAQFDQLAMEMGSIKEMSFPISVSVNGMIDVPPGK</sequence>
<gene>
    <name evidence="2" type="ORF">NYZ99_07895</name>
</gene>
<protein>
    <submittedName>
        <fullName evidence="2">Uncharacterized protein</fullName>
    </submittedName>
</protein>
<organism evidence="2 3">
    <name type="scientific">Maribacter litopenaei</name>
    <dbReference type="NCBI Taxonomy" id="2976127"/>
    <lineage>
        <taxon>Bacteria</taxon>
        <taxon>Pseudomonadati</taxon>
        <taxon>Bacteroidota</taxon>
        <taxon>Flavobacteriia</taxon>
        <taxon>Flavobacteriales</taxon>
        <taxon>Flavobacteriaceae</taxon>
        <taxon>Maribacter</taxon>
    </lineage>
</organism>
<evidence type="ECO:0000256" key="1">
    <source>
        <dbReference type="SAM" id="SignalP"/>
    </source>
</evidence>
<accession>A0ABY5YB90</accession>
<evidence type="ECO:0000313" key="3">
    <source>
        <dbReference type="Proteomes" id="UP001059209"/>
    </source>
</evidence>
<evidence type="ECO:0000313" key="2">
    <source>
        <dbReference type="EMBL" id="UWX56179.1"/>
    </source>
</evidence>
<keyword evidence="3" id="KW-1185">Reference proteome</keyword>
<dbReference type="EMBL" id="CP104205">
    <property type="protein sequence ID" value="UWX56179.1"/>
    <property type="molecule type" value="Genomic_DNA"/>
</dbReference>
<proteinExistence type="predicted"/>
<feature type="chain" id="PRO_5047390656" evidence="1">
    <location>
        <begin position="21"/>
        <end position="77"/>
    </location>
</feature>
<dbReference type="Proteomes" id="UP001059209">
    <property type="component" value="Chromosome"/>
</dbReference>
<dbReference type="PROSITE" id="PS51257">
    <property type="entry name" value="PROKAR_LIPOPROTEIN"/>
    <property type="match status" value="1"/>
</dbReference>
<name>A0ABY5YB90_9FLAO</name>
<dbReference type="RefSeq" id="WP_260574757.1">
    <property type="nucleotide sequence ID" value="NZ_CP104205.1"/>
</dbReference>
<reference evidence="2" key="1">
    <citation type="submission" date="2022-09" db="EMBL/GenBank/DDBJ databases">
        <title>Maribacter litopenaei sp. nov., isolated from the intestinal tract of the Pacific White Shrimp, Litopenaeus vannamei.</title>
        <authorList>
            <person name="Kim S.Y."/>
            <person name="Hwang C.Y."/>
        </authorList>
    </citation>
    <scope>NUCLEOTIDE SEQUENCE</scope>
    <source>
        <strain evidence="2">HL-LV01</strain>
    </source>
</reference>